<proteinExistence type="predicted"/>
<dbReference type="Gene3D" id="3.30.40.10">
    <property type="entry name" value="Zinc/RING finger domain, C3HC4 (zinc finger)"/>
    <property type="match status" value="1"/>
</dbReference>
<dbReference type="InterPro" id="IPR039525">
    <property type="entry name" value="RNF126-like_zinc-ribbon"/>
</dbReference>
<dbReference type="GO" id="GO:0061630">
    <property type="term" value="F:ubiquitin protein ligase activity"/>
    <property type="evidence" value="ECO:0007669"/>
    <property type="project" value="UniProtKB-EC"/>
</dbReference>
<keyword evidence="5 8" id="KW-0863">Zinc-finger</keyword>
<dbReference type="SMART" id="SM00184">
    <property type="entry name" value="RING"/>
    <property type="match status" value="1"/>
</dbReference>
<evidence type="ECO:0000256" key="3">
    <source>
        <dbReference type="ARBA" id="ARBA00022679"/>
    </source>
</evidence>
<keyword evidence="7" id="KW-0862">Zinc</keyword>
<keyword evidence="3" id="KW-0808">Transferase</keyword>
<feature type="domain" description="RING-type" evidence="9">
    <location>
        <begin position="111"/>
        <end position="153"/>
    </location>
</feature>
<dbReference type="OrthoDB" id="8062037at2759"/>
<dbReference type="GeneID" id="9834293"/>
<keyword evidence="6" id="KW-0833">Ubl conjugation pathway</keyword>
<dbReference type="OMA" id="QRVFYHI"/>
<dbReference type="GO" id="GO:0008270">
    <property type="term" value="F:zinc ion binding"/>
    <property type="evidence" value="ECO:0007669"/>
    <property type="project" value="UniProtKB-KW"/>
</dbReference>
<dbReference type="UniPathway" id="UPA00143"/>
<dbReference type="KEGG" id="ota:OT_ostta04g04160"/>
<dbReference type="Pfam" id="PF13639">
    <property type="entry name" value="zf-RING_2"/>
    <property type="match status" value="1"/>
</dbReference>
<accession>Q01AG7</accession>
<dbReference type="GO" id="GO:0016567">
    <property type="term" value="P:protein ubiquitination"/>
    <property type="evidence" value="ECO:0007669"/>
    <property type="project" value="UniProtKB-UniPathway"/>
</dbReference>
<dbReference type="InterPro" id="IPR013083">
    <property type="entry name" value="Znf_RING/FYVE/PHD"/>
</dbReference>
<dbReference type="EC" id="2.3.2.27" evidence="2"/>
<protein>
    <recommendedName>
        <fullName evidence="2">RING-type E3 ubiquitin transferase</fullName>
        <ecNumber evidence="2">2.3.2.27</ecNumber>
    </recommendedName>
</protein>
<evidence type="ECO:0000256" key="8">
    <source>
        <dbReference type="PROSITE-ProRule" id="PRU00175"/>
    </source>
</evidence>
<evidence type="ECO:0000313" key="12">
    <source>
        <dbReference type="Proteomes" id="UP000009170"/>
    </source>
</evidence>
<dbReference type="PANTHER" id="PTHR47035">
    <property type="entry name" value="OS11G0150450 PROTEIN"/>
    <property type="match status" value="1"/>
</dbReference>
<dbReference type="Proteomes" id="UP000195557">
    <property type="component" value="Unassembled WGS sequence"/>
</dbReference>
<evidence type="ECO:0000256" key="6">
    <source>
        <dbReference type="ARBA" id="ARBA00022786"/>
    </source>
</evidence>
<evidence type="ECO:0000256" key="4">
    <source>
        <dbReference type="ARBA" id="ARBA00022723"/>
    </source>
</evidence>
<accession>A0A1Y5IJ61</accession>
<reference evidence="10" key="2">
    <citation type="journal article" date="2014" name="BMC Genomics">
        <title>An improved genome of the model marine alga Ostreococcus tauri unfolds by assessing Illumina de novo assemblies.</title>
        <authorList>
            <person name="Blanc-Mathieu R."/>
            <person name="Verhelst B."/>
            <person name="Derelle E."/>
            <person name="Rombauts S."/>
            <person name="Bouget F.Y."/>
            <person name="Carre I."/>
            <person name="Chateau A."/>
            <person name="Eyre-Walker A."/>
            <person name="Grimsley N."/>
            <person name="Moreau H."/>
            <person name="Piegu B."/>
            <person name="Rivals E."/>
            <person name="Schackwitz W."/>
            <person name="Van de Peer Y."/>
            <person name="Piganeau G."/>
        </authorList>
    </citation>
    <scope>NUCLEOTIDE SEQUENCE</scope>
    <source>
        <strain evidence="10">RCC4221</strain>
    </source>
</reference>
<dbReference type="RefSeq" id="XP_003078951.1">
    <property type="nucleotide sequence ID" value="XM_003078903.1"/>
</dbReference>
<evidence type="ECO:0000256" key="5">
    <source>
        <dbReference type="ARBA" id="ARBA00022771"/>
    </source>
</evidence>
<dbReference type="Proteomes" id="UP000009170">
    <property type="component" value="Unassembled WGS sequence"/>
</dbReference>
<sequence length="168" mass="18218">MESVWCHDCRARVDVAADALDDAADVPSCPSCSSVFLERRPSANEREGSSRGVLSVVFGPTMTLLPLGAFGEIDFTQFDTRNFDAPCAAATVEALPERDARDAGLASGATCSVCLSEYEGDERVKTIPRCSHTFHTKCLCEWLKMRDTCPVCRCKIEETKADGGDANE</sequence>
<dbReference type="InterPro" id="IPR053070">
    <property type="entry name" value="RING-type_E3_ubiquitin-ligase"/>
</dbReference>
<dbReference type="EMBL" id="KZ155771">
    <property type="protein sequence ID" value="OUS49601.1"/>
    <property type="molecule type" value="Genomic_DNA"/>
</dbReference>
<dbReference type="STRING" id="70448.Q01AG7"/>
<accession>A0A454XSK9</accession>
<organism evidence="10 12">
    <name type="scientific">Ostreococcus tauri</name>
    <name type="common">Marine green alga</name>
    <dbReference type="NCBI Taxonomy" id="70448"/>
    <lineage>
        <taxon>Eukaryota</taxon>
        <taxon>Viridiplantae</taxon>
        <taxon>Chlorophyta</taxon>
        <taxon>Mamiellophyceae</taxon>
        <taxon>Mamiellales</taxon>
        <taxon>Bathycoccaceae</taxon>
        <taxon>Ostreococcus</taxon>
    </lineage>
</organism>
<dbReference type="PANTHER" id="PTHR47035:SF3">
    <property type="entry name" value="OS11G0150450 PROTEIN"/>
    <property type="match status" value="1"/>
</dbReference>
<evidence type="ECO:0000313" key="10">
    <source>
        <dbReference type="EMBL" id="CAL51831.1"/>
    </source>
</evidence>
<dbReference type="AlphaFoldDB" id="Q01AG7"/>
<reference evidence="10 12" key="1">
    <citation type="journal article" date="2006" name="Proc. Natl. Acad. Sci. U.S.A.">
        <title>Genome analysis of the smallest free-living eukaryote Ostreococcus tauri unveils many unique features.</title>
        <authorList>
            <person name="Derelle E."/>
            <person name="Ferraz C."/>
            <person name="Rombauts S."/>
            <person name="Rouze P."/>
            <person name="Worden A.Z."/>
            <person name="Robbens S."/>
            <person name="Partensky F."/>
            <person name="Degroeve S."/>
            <person name="Echeynie S."/>
            <person name="Cooke R."/>
            <person name="Saeys Y."/>
            <person name="Wuyts J."/>
            <person name="Jabbari K."/>
            <person name="Bowler C."/>
            <person name="Panaud O."/>
            <person name="Piegu B."/>
            <person name="Ball S.G."/>
            <person name="Ral J.-P."/>
            <person name="Bouget F.-Y."/>
            <person name="Piganeau G."/>
            <person name="De Baets B."/>
            <person name="Picard A."/>
            <person name="Delseny M."/>
            <person name="Demaille J."/>
            <person name="Van de Peer Y."/>
            <person name="Moreau H."/>
        </authorList>
    </citation>
    <scope>NUCLEOTIDE SEQUENCE [LARGE SCALE GENOMIC DNA]</scope>
    <source>
        <strain evidence="10 12">OTTH0595</strain>
    </source>
</reference>
<dbReference type="InterPro" id="IPR001841">
    <property type="entry name" value="Znf_RING"/>
</dbReference>
<keyword evidence="12" id="KW-1185">Reference proteome</keyword>
<evidence type="ECO:0000256" key="7">
    <source>
        <dbReference type="ARBA" id="ARBA00022833"/>
    </source>
</evidence>
<keyword evidence="4" id="KW-0479">Metal-binding</keyword>
<dbReference type="SUPFAM" id="SSF57850">
    <property type="entry name" value="RING/U-box"/>
    <property type="match status" value="1"/>
</dbReference>
<gene>
    <name evidence="11" type="ORF">BE221DRAFT_202878</name>
    <name evidence="10" type="ORF">OT_ostta04g04160</name>
</gene>
<comment type="catalytic activity">
    <reaction evidence="1">
        <text>S-ubiquitinyl-[E2 ubiquitin-conjugating enzyme]-L-cysteine + [acceptor protein]-L-lysine = [E2 ubiquitin-conjugating enzyme]-L-cysteine + N(6)-ubiquitinyl-[acceptor protein]-L-lysine.</text>
        <dbReference type="EC" id="2.3.2.27"/>
    </reaction>
</comment>
<dbReference type="EMBL" id="CAID01000004">
    <property type="protein sequence ID" value="CAL51831.1"/>
    <property type="molecule type" value="Genomic_DNA"/>
</dbReference>
<evidence type="ECO:0000256" key="1">
    <source>
        <dbReference type="ARBA" id="ARBA00000900"/>
    </source>
</evidence>
<name>Q01AG7_OSTTA</name>
<evidence type="ECO:0000256" key="2">
    <source>
        <dbReference type="ARBA" id="ARBA00012483"/>
    </source>
</evidence>
<dbReference type="PROSITE" id="PS50089">
    <property type="entry name" value="ZF_RING_2"/>
    <property type="match status" value="1"/>
</dbReference>
<reference evidence="11" key="3">
    <citation type="submission" date="2017-04" db="EMBL/GenBank/DDBJ databases">
        <title>Population genomics of picophytoplankton unveils novel chromosome hypervariability.</title>
        <authorList>
            <consortium name="DOE Joint Genome Institute"/>
            <person name="Blanc-Mathieu R."/>
            <person name="Krasovec M."/>
            <person name="Hebrard M."/>
            <person name="Yau S."/>
            <person name="Desgranges E."/>
            <person name="Martin J."/>
            <person name="Schackwitz W."/>
            <person name="Kuo A."/>
            <person name="Salin G."/>
            <person name="Donnadieu C."/>
            <person name="Desdevises Y."/>
            <person name="Sanchez-Ferandin S."/>
            <person name="Moreau H."/>
            <person name="Rivals E."/>
            <person name="Grigoriev I.V."/>
            <person name="Grimsley N."/>
            <person name="Eyre-Walker A."/>
            <person name="Piganeau G."/>
        </authorList>
    </citation>
    <scope>NUCLEOTIDE SEQUENCE [LARGE SCALE GENOMIC DNA]</scope>
    <source>
        <strain evidence="11">RCC 1115</strain>
    </source>
</reference>
<evidence type="ECO:0000313" key="11">
    <source>
        <dbReference type="EMBL" id="OUS49601.1"/>
    </source>
</evidence>
<dbReference type="Pfam" id="PF14369">
    <property type="entry name" value="Zn_ribbon_19"/>
    <property type="match status" value="1"/>
</dbReference>
<evidence type="ECO:0000259" key="9">
    <source>
        <dbReference type="PROSITE" id="PS50089"/>
    </source>
</evidence>
<dbReference type="InParanoid" id="Q01AG7"/>